<dbReference type="InterPro" id="IPR027417">
    <property type="entry name" value="P-loop_NTPase"/>
</dbReference>
<evidence type="ECO:0000256" key="1">
    <source>
        <dbReference type="ARBA" id="ARBA00022801"/>
    </source>
</evidence>
<dbReference type="PANTHER" id="PTHR36498:SF1">
    <property type="entry name" value="TATA-BINDING PROTEIN-ASSOCIATED FACTOR 172"/>
    <property type="match status" value="1"/>
</dbReference>
<dbReference type="SMART" id="SM00490">
    <property type="entry name" value="HELICc"/>
    <property type="match status" value="1"/>
</dbReference>
<feature type="domain" description="Helicase C-terminal" evidence="6">
    <location>
        <begin position="1447"/>
        <end position="1597"/>
    </location>
</feature>
<evidence type="ECO:0000256" key="3">
    <source>
        <dbReference type="ARBA" id="ARBA00023125"/>
    </source>
</evidence>
<dbReference type="GO" id="GO:0016887">
    <property type="term" value="F:ATP hydrolysis activity"/>
    <property type="evidence" value="ECO:0007669"/>
    <property type="project" value="InterPro"/>
</dbReference>
<gene>
    <name evidence="7" type="ORF">A3770_01p06140</name>
</gene>
<dbReference type="InterPro" id="IPR011989">
    <property type="entry name" value="ARM-like"/>
</dbReference>
<feature type="region of interest" description="Disordered" evidence="4">
    <location>
        <begin position="1"/>
        <end position="21"/>
    </location>
</feature>
<dbReference type="STRING" id="1764295.A0A5B8MC94"/>
<keyword evidence="2" id="KW-0347">Helicase</keyword>
<dbReference type="SMART" id="SM00487">
    <property type="entry name" value="DEXDc"/>
    <property type="match status" value="1"/>
</dbReference>
<name>A0A5B8MC94_9CHLO</name>
<evidence type="ECO:0000313" key="7">
    <source>
        <dbReference type="EMBL" id="QDZ18096.1"/>
    </source>
</evidence>
<keyword evidence="3" id="KW-0238">DNA-binding</keyword>
<evidence type="ECO:0000313" key="8">
    <source>
        <dbReference type="Proteomes" id="UP000316726"/>
    </source>
</evidence>
<dbReference type="PANTHER" id="PTHR36498">
    <property type="entry name" value="TATA-BINDING PROTEIN-ASSOCIATED FACTOR 172"/>
    <property type="match status" value="1"/>
</dbReference>
<dbReference type="Gene3D" id="3.40.50.10810">
    <property type="entry name" value="Tandem AAA-ATPase domain"/>
    <property type="match status" value="1"/>
</dbReference>
<dbReference type="GO" id="GO:0004386">
    <property type="term" value="F:helicase activity"/>
    <property type="evidence" value="ECO:0007669"/>
    <property type="project" value="UniProtKB-KW"/>
</dbReference>
<proteinExistence type="predicted"/>
<dbReference type="InterPro" id="IPR038718">
    <property type="entry name" value="SNF2-like_sf"/>
</dbReference>
<dbReference type="InterPro" id="IPR000330">
    <property type="entry name" value="SNF2_N"/>
</dbReference>
<feature type="compositionally biased region" description="Basic and acidic residues" evidence="4">
    <location>
        <begin position="7"/>
        <end position="21"/>
    </location>
</feature>
<organism evidence="7 8">
    <name type="scientific">Chloropicon primus</name>
    <dbReference type="NCBI Taxonomy" id="1764295"/>
    <lineage>
        <taxon>Eukaryota</taxon>
        <taxon>Viridiplantae</taxon>
        <taxon>Chlorophyta</taxon>
        <taxon>Chloropicophyceae</taxon>
        <taxon>Chloropicales</taxon>
        <taxon>Chloropicaceae</taxon>
        <taxon>Chloropicon</taxon>
    </lineage>
</organism>
<keyword evidence="2" id="KW-0067">ATP-binding</keyword>
<keyword evidence="8" id="KW-1185">Reference proteome</keyword>
<dbReference type="InterPro" id="IPR016024">
    <property type="entry name" value="ARM-type_fold"/>
</dbReference>
<dbReference type="GO" id="GO:0017025">
    <property type="term" value="F:TBP-class protein binding"/>
    <property type="evidence" value="ECO:0007669"/>
    <property type="project" value="InterPro"/>
</dbReference>
<dbReference type="SUPFAM" id="SSF52540">
    <property type="entry name" value="P-loop containing nucleoside triphosphate hydrolases"/>
    <property type="match status" value="2"/>
</dbReference>
<evidence type="ECO:0000259" key="6">
    <source>
        <dbReference type="PROSITE" id="PS51194"/>
    </source>
</evidence>
<dbReference type="Pfam" id="PF00176">
    <property type="entry name" value="SNF2-rel_dom"/>
    <property type="match status" value="1"/>
</dbReference>
<dbReference type="Proteomes" id="UP000316726">
    <property type="component" value="Chromosome 1"/>
</dbReference>
<evidence type="ECO:0000256" key="2">
    <source>
        <dbReference type="ARBA" id="ARBA00022806"/>
    </source>
</evidence>
<feature type="domain" description="Helicase ATP-binding" evidence="5">
    <location>
        <begin position="1111"/>
        <end position="1276"/>
    </location>
</feature>
<dbReference type="Gene3D" id="3.40.50.300">
    <property type="entry name" value="P-loop containing nucleotide triphosphate hydrolases"/>
    <property type="match status" value="1"/>
</dbReference>
<dbReference type="InterPro" id="IPR049730">
    <property type="entry name" value="SNF2/RAD54-like_C"/>
</dbReference>
<dbReference type="GO" id="GO:0003677">
    <property type="term" value="F:DNA binding"/>
    <property type="evidence" value="ECO:0007669"/>
    <property type="project" value="UniProtKB-KW"/>
</dbReference>
<sequence length="1658" mass="183654">MAKGKRKREEGGEEETRRGKAKATKLERLLKLLSEGQTRDIRTAAAEQIARISVVSPLPILKVLNKVKALLYNKRWDTRCAAAHCLENLAERCAEEVRRSTGRHASNSGAPASLLGETCLSFEDLKLDVLLRLGKPLLANSGKEYDVEEYGADLTDEEKLKEARMRLDKNIGLTGGATFFDSSEIVSNHDLMVSTVKVEGEPTVAVSSLMPTKKKQKVEVKLEPGSAKDKELTVLQCFEVCSRDFGAHLFDEHWDIRHGAALGLRAMFCTFGDQLFGSYSTSSSEVAANPWHVDFGVRIVCVLALDRLGDFFSEKTTAPVKETSAQALGYLIRFLRGDKAQALGDLFTQMMREKEWHIQHGGLLGFKYLLIGDPSMKNFSDEVVELFGKLISTKADDDVFSAAVENLILLIDRVTIRNFPAPLLRSIHEKVWHVLPQLDELHASISNCLGILKMVCGVEDCDTALNMDERLKVLMKFACHPSLAVRLSAISTYNAVLRAIKGKESDISQTFWLDQCVFWVELTVIEQDAQVVEEVLALFEKILKQAKLTPSPLYNKNLDHLLAMAVLQDYSQLTSLHLRYYDYLQLTNVLLGSGAATKSSKKSAEAKLTFGCLTGRLAMNVRVDVGHCLALYMNGVEGEPVLQKRVEGLLQLNSYCSKLLAYIIISDTIKHLGSSGQELEPELPQHIVAHVQITYKGMCLREVGSTFRELSSKARNASLALSKICTSIGKGQDELMAMPLKALIGEVSQALQARPDDKDNSANFNMIDSLEAEVSLMTTRLRTEAAACAIASKSMPPKLNFVIQPLMESVRTESDAKYQRRCGSILASLIHYCKGRSPSPNAKLIKNLCARGTIGIDALEKEAILQDLDVVRAGAVVTLEETVKLFGSSVLEDLPMLLTKIASSLSKVGSSEHDEGDLLHNVTLLTQLKEVMPVICEPLCGMLENLSKCTTLKSEKISYIASRALVEISRVDLEEVIKVVFFNLLPLLQNHGTETKGILQLLGMLSEAHKTKIAEVVPYILVDMMPLLNSHDASVRPVAAEAFAKMFPIFAVADEKCDKVPSYLESCSINVEGATALQKIFNASEIDDFTPPFSMGCKLRSYQQEGLNWLHFLQRFGMNGILADDMGLGKTLQTLLIMASVLGLKKDVNAVSIIVAPSTLVAHWQHEIGKYLPENLVRVLKYVGTSKEREKLRNQLPSCNCVITSYDVVRREWEWLAQQSFQYCILDEGHLIKNPDSTLSQACKRLKSEHRLILTGTPIQNDVLEIWSLFDFLMPGFLGAKKDFNKKYRSGVNAGKRAGSTKKDRDASILVADQLHRQINPFVLRRTKDMVLKDLPSKIIQDIHLEMSPLQKMVYSELSGGVDNCLQVTGDKEKSGASAFAKQVHMLAKACTHPAMAMKVMEAATLEKLGLSAESHKYEDIAHAPKLVALVELLQQCGIMPAENGSNAEEDVGAQEPIHQILVFAQAKGTLDLIERSVLNPSGIPFLRIDGAVEAGKRHDIAMQFQSDPTIPVLLLTTRVGGLGLNLTAADTVFFIEHDWNPMMDMQAMDRAHRLGQTSTVNVFRAIIKDSYEERLMSMQRFKIGVAETVVSMENASVKTLNAGDFVDLFSNSAGKPGEKKQGKPKNIVEELSRNWEELYGGHYDDDFSIERFQSKLS</sequence>
<dbReference type="InterPro" id="IPR001650">
    <property type="entry name" value="Helicase_C-like"/>
</dbReference>
<evidence type="ECO:0000259" key="5">
    <source>
        <dbReference type="PROSITE" id="PS51192"/>
    </source>
</evidence>
<dbReference type="InterPro" id="IPR044972">
    <property type="entry name" value="Mot1"/>
</dbReference>
<dbReference type="GO" id="GO:0005524">
    <property type="term" value="F:ATP binding"/>
    <property type="evidence" value="ECO:0007669"/>
    <property type="project" value="InterPro"/>
</dbReference>
<reference evidence="7 8" key="1">
    <citation type="submission" date="2018-07" db="EMBL/GenBank/DDBJ databases">
        <title>The complete nuclear genome of the prasinophyte Chloropicon primus (CCMP1205).</title>
        <authorList>
            <person name="Pombert J.-F."/>
            <person name="Otis C."/>
            <person name="Turmel M."/>
            <person name="Lemieux C."/>
        </authorList>
    </citation>
    <scope>NUCLEOTIDE SEQUENCE [LARGE SCALE GENOMIC DNA]</scope>
    <source>
        <strain evidence="7 8">CCMP1205</strain>
    </source>
</reference>
<dbReference type="OrthoDB" id="10252227at2759"/>
<dbReference type="InterPro" id="IPR022707">
    <property type="entry name" value="Mot1_central_dom"/>
</dbReference>
<dbReference type="Gene3D" id="1.25.10.10">
    <property type="entry name" value="Leucine-rich Repeat Variant"/>
    <property type="match status" value="3"/>
</dbReference>
<accession>A0A5B8MC94</accession>
<dbReference type="InterPro" id="IPR014001">
    <property type="entry name" value="Helicase_ATP-bd"/>
</dbReference>
<keyword evidence="2" id="KW-0547">Nucleotide-binding</keyword>
<dbReference type="EMBL" id="CP031034">
    <property type="protein sequence ID" value="QDZ18096.1"/>
    <property type="molecule type" value="Genomic_DNA"/>
</dbReference>
<dbReference type="Pfam" id="PF12054">
    <property type="entry name" value="DUF3535"/>
    <property type="match status" value="1"/>
</dbReference>
<dbReference type="PROSITE" id="PS51192">
    <property type="entry name" value="HELICASE_ATP_BIND_1"/>
    <property type="match status" value="1"/>
</dbReference>
<dbReference type="PROSITE" id="PS51194">
    <property type="entry name" value="HELICASE_CTER"/>
    <property type="match status" value="1"/>
</dbReference>
<dbReference type="CDD" id="cd18793">
    <property type="entry name" value="SF2_C_SNF"/>
    <property type="match status" value="1"/>
</dbReference>
<dbReference type="Pfam" id="PF00271">
    <property type="entry name" value="Helicase_C"/>
    <property type="match status" value="1"/>
</dbReference>
<keyword evidence="1" id="KW-0378">Hydrolase</keyword>
<evidence type="ECO:0000256" key="4">
    <source>
        <dbReference type="SAM" id="MobiDB-lite"/>
    </source>
</evidence>
<dbReference type="SUPFAM" id="SSF48371">
    <property type="entry name" value="ARM repeat"/>
    <property type="match status" value="2"/>
</dbReference>
<protein>
    <submittedName>
        <fullName evidence="7">SNF2 superfamily protein</fullName>
    </submittedName>
</protein>